<keyword evidence="5" id="KW-0804">Transcription</keyword>
<dbReference type="GO" id="GO:0008270">
    <property type="term" value="F:zinc ion binding"/>
    <property type="evidence" value="ECO:0007669"/>
    <property type="project" value="InterPro"/>
</dbReference>
<gene>
    <name evidence="9" type="ORF">PAC_13498</name>
</gene>
<evidence type="ECO:0000313" key="9">
    <source>
        <dbReference type="EMBL" id="CZR63601.1"/>
    </source>
</evidence>
<dbReference type="PANTHER" id="PTHR36206">
    <property type="entry name" value="ASPERCRYPTIN BIOSYNTHESIS CLUSTER-SPECIFIC TRANSCRIPTION REGULATOR ATNN-RELATED"/>
    <property type="match status" value="1"/>
</dbReference>
<dbReference type="GO" id="GO:0003677">
    <property type="term" value="F:DNA binding"/>
    <property type="evidence" value="ECO:0007669"/>
    <property type="project" value="UniProtKB-KW"/>
</dbReference>
<feature type="domain" description="Zn(2)-C6 fungal-type" evidence="8">
    <location>
        <begin position="21"/>
        <end position="49"/>
    </location>
</feature>
<dbReference type="STRING" id="576137.A0A1L7XEZ9"/>
<keyword evidence="3" id="KW-0805">Transcription regulation</keyword>
<dbReference type="OrthoDB" id="3172332at2759"/>
<dbReference type="CDD" id="cd00067">
    <property type="entry name" value="GAL4"/>
    <property type="match status" value="1"/>
</dbReference>
<name>A0A1L7XEZ9_9HELO</name>
<dbReference type="Gene3D" id="4.10.240.10">
    <property type="entry name" value="Zn(2)-C6 fungal-type DNA-binding domain"/>
    <property type="match status" value="1"/>
</dbReference>
<feature type="region of interest" description="Disordered" evidence="7">
    <location>
        <begin position="1"/>
        <end position="23"/>
    </location>
</feature>
<dbReference type="SMART" id="SM00066">
    <property type="entry name" value="GAL4"/>
    <property type="match status" value="1"/>
</dbReference>
<dbReference type="Proteomes" id="UP000184330">
    <property type="component" value="Unassembled WGS sequence"/>
</dbReference>
<evidence type="ECO:0000256" key="2">
    <source>
        <dbReference type="ARBA" id="ARBA00022833"/>
    </source>
</evidence>
<dbReference type="InterPro" id="IPR052360">
    <property type="entry name" value="Transcr_Regulatory_Proteins"/>
</dbReference>
<evidence type="ECO:0000256" key="4">
    <source>
        <dbReference type="ARBA" id="ARBA00023125"/>
    </source>
</evidence>
<keyword evidence="6" id="KW-0539">Nucleus</keyword>
<feature type="region of interest" description="Disordered" evidence="7">
    <location>
        <begin position="58"/>
        <end position="90"/>
    </location>
</feature>
<protein>
    <recommendedName>
        <fullName evidence="8">Zn(2)-C6 fungal-type domain-containing protein</fullName>
    </recommendedName>
</protein>
<keyword evidence="10" id="KW-1185">Reference proteome</keyword>
<dbReference type="Pfam" id="PF00172">
    <property type="entry name" value="Zn_clus"/>
    <property type="match status" value="1"/>
</dbReference>
<organism evidence="9 10">
    <name type="scientific">Phialocephala subalpina</name>
    <dbReference type="NCBI Taxonomy" id="576137"/>
    <lineage>
        <taxon>Eukaryota</taxon>
        <taxon>Fungi</taxon>
        <taxon>Dikarya</taxon>
        <taxon>Ascomycota</taxon>
        <taxon>Pezizomycotina</taxon>
        <taxon>Leotiomycetes</taxon>
        <taxon>Helotiales</taxon>
        <taxon>Mollisiaceae</taxon>
        <taxon>Phialocephala</taxon>
        <taxon>Phialocephala fortinii species complex</taxon>
    </lineage>
</organism>
<dbReference type="GO" id="GO:0000981">
    <property type="term" value="F:DNA-binding transcription factor activity, RNA polymerase II-specific"/>
    <property type="evidence" value="ECO:0007669"/>
    <property type="project" value="InterPro"/>
</dbReference>
<accession>A0A1L7XEZ9</accession>
<dbReference type="InterPro" id="IPR001138">
    <property type="entry name" value="Zn2Cys6_DnaBD"/>
</dbReference>
<keyword evidence="2" id="KW-0862">Zinc</keyword>
<evidence type="ECO:0000256" key="1">
    <source>
        <dbReference type="ARBA" id="ARBA00022723"/>
    </source>
</evidence>
<evidence type="ECO:0000259" key="8">
    <source>
        <dbReference type="PROSITE" id="PS50048"/>
    </source>
</evidence>
<evidence type="ECO:0000256" key="6">
    <source>
        <dbReference type="ARBA" id="ARBA00023242"/>
    </source>
</evidence>
<dbReference type="SUPFAM" id="SSF57701">
    <property type="entry name" value="Zn2/Cys6 DNA-binding domain"/>
    <property type="match status" value="1"/>
</dbReference>
<dbReference type="EMBL" id="FJOG01000024">
    <property type="protein sequence ID" value="CZR63601.1"/>
    <property type="molecule type" value="Genomic_DNA"/>
</dbReference>
<proteinExistence type="predicted"/>
<sequence>MESKTDLQQKQRRKAPKSRTGCPTCKIRRLKCDETRPHCQRCIKFGVECDGYPPVLKRKSPRKREAPPHPAQQAQQATKVPSLGPTSLEKSPFANAEEHRYFDLFCARTGYEIFPAFDSGSTRLRLLEFCGFNPAIRHATVALGALDKTSELVQDFEKLSLTSAEREAAANEHHQNALQQYAKAVKYMTADAAEKHPDMRTMLLTCLLTLAFESWTGNLDLAVKQVHAGIRLIQEWKAKYKGQEEKKPPRLSPAPDLVEDDLIQIFCRLAVQNAFFADEHSPELHSILGMEGSRYCRTMPDEFSSIYEASNYYNGLIRRGVYFLTAHPGDLLKDPEICRWAIKEQEEIQADVWRFNKAFESVAKKIDCIWQRHYALFIQLSLSIGYIAVSTRLSTDEMIHDDYNPVYKRVVFLAESVLKEMPSRNKKRPTNFCFDTRVIVPLWMAGLKCRERSIRRAAINLLLSWPRREGIWDSVFAGRVLQWVMKVEEEFLEKGEEVVPGWARVPGVRWSGVLGERRAELVTVQRVSKEGEERVRRSKTITW</sequence>
<reference evidence="9 10" key="1">
    <citation type="submission" date="2016-03" db="EMBL/GenBank/DDBJ databases">
        <authorList>
            <person name="Ploux O."/>
        </authorList>
    </citation>
    <scope>NUCLEOTIDE SEQUENCE [LARGE SCALE GENOMIC DNA]</scope>
    <source>
        <strain evidence="9 10">UAMH 11012</strain>
    </source>
</reference>
<dbReference type="AlphaFoldDB" id="A0A1L7XEZ9"/>
<evidence type="ECO:0000313" key="10">
    <source>
        <dbReference type="Proteomes" id="UP000184330"/>
    </source>
</evidence>
<dbReference type="InterPro" id="IPR036864">
    <property type="entry name" value="Zn2-C6_fun-type_DNA-bd_sf"/>
</dbReference>
<dbReference type="PANTHER" id="PTHR36206:SF4">
    <property type="entry name" value="HYPOTHETICAL CONSERVED PROTEIN (EUROFUNG)-RELATED"/>
    <property type="match status" value="1"/>
</dbReference>
<dbReference type="PROSITE" id="PS00463">
    <property type="entry name" value="ZN2_CY6_FUNGAL_1"/>
    <property type="match status" value="1"/>
</dbReference>
<evidence type="ECO:0000256" key="7">
    <source>
        <dbReference type="SAM" id="MobiDB-lite"/>
    </source>
</evidence>
<evidence type="ECO:0000256" key="3">
    <source>
        <dbReference type="ARBA" id="ARBA00023015"/>
    </source>
</evidence>
<evidence type="ECO:0000256" key="5">
    <source>
        <dbReference type="ARBA" id="ARBA00023163"/>
    </source>
</evidence>
<dbReference type="PROSITE" id="PS50048">
    <property type="entry name" value="ZN2_CY6_FUNGAL_2"/>
    <property type="match status" value="1"/>
</dbReference>
<keyword evidence="4" id="KW-0238">DNA-binding</keyword>
<keyword evidence="1" id="KW-0479">Metal-binding</keyword>